<dbReference type="InterPro" id="IPR047640">
    <property type="entry name" value="RpiR-like"/>
</dbReference>
<dbReference type="GO" id="GO:0003700">
    <property type="term" value="F:DNA-binding transcription factor activity"/>
    <property type="evidence" value="ECO:0007669"/>
    <property type="project" value="InterPro"/>
</dbReference>
<dbReference type="PANTHER" id="PTHR30514:SF18">
    <property type="entry name" value="RPIR-FAMILY TRANSCRIPTIONAL REGULATOR"/>
    <property type="match status" value="1"/>
</dbReference>
<dbReference type="Pfam" id="PF01418">
    <property type="entry name" value="HTH_6"/>
    <property type="match status" value="1"/>
</dbReference>
<keyword evidence="2" id="KW-0238">DNA-binding</keyword>
<dbReference type="GO" id="GO:0097367">
    <property type="term" value="F:carbohydrate derivative binding"/>
    <property type="evidence" value="ECO:0007669"/>
    <property type="project" value="InterPro"/>
</dbReference>
<gene>
    <name evidence="5" type="ORF">H1W37_18640</name>
</gene>
<evidence type="ECO:0000256" key="2">
    <source>
        <dbReference type="ARBA" id="ARBA00023125"/>
    </source>
</evidence>
<dbReference type="InterPro" id="IPR001347">
    <property type="entry name" value="SIS_dom"/>
</dbReference>
<comment type="caution">
    <text evidence="5">The sequence shown here is derived from an EMBL/GenBank/DDBJ whole genome shotgun (WGS) entry which is preliminary data.</text>
</comment>
<dbReference type="EMBL" id="JACEON010000022">
    <property type="protein sequence ID" value="MBA4613681.1"/>
    <property type="molecule type" value="Genomic_DNA"/>
</dbReference>
<name>A0A838XX91_9HYPH</name>
<dbReference type="Proteomes" id="UP000559404">
    <property type="component" value="Unassembled WGS sequence"/>
</dbReference>
<dbReference type="Pfam" id="PF01380">
    <property type="entry name" value="SIS"/>
    <property type="match status" value="1"/>
</dbReference>
<proteinExistence type="predicted"/>
<feature type="domain" description="HTH rpiR-type" evidence="4">
    <location>
        <begin position="12"/>
        <end position="88"/>
    </location>
</feature>
<dbReference type="InterPro" id="IPR000281">
    <property type="entry name" value="HTH_RpiR"/>
</dbReference>
<protein>
    <submittedName>
        <fullName evidence="5">MurR/RpiR family transcriptional regulator</fullName>
    </submittedName>
</protein>
<evidence type="ECO:0000256" key="3">
    <source>
        <dbReference type="ARBA" id="ARBA00023163"/>
    </source>
</evidence>
<dbReference type="CDD" id="cd05013">
    <property type="entry name" value="SIS_RpiR"/>
    <property type="match status" value="1"/>
</dbReference>
<reference evidence="5 6" key="1">
    <citation type="submission" date="2020-07" db="EMBL/GenBank/DDBJ databases">
        <authorList>
            <person name="Li M."/>
        </authorList>
    </citation>
    <scope>NUCLEOTIDE SEQUENCE [LARGE SCALE GENOMIC DNA]</scope>
    <source>
        <strain evidence="5 6">DSM 23284</strain>
    </source>
</reference>
<sequence>MSEPASTPTTLDALTARMIAEMDALPRRLADGARYLIDHPDDVVISSMREIAARAGVAPATLVRLARSFGFADWSQMRALYTEHLRTVPARYADKARAAVESDKAGGLMAETFRAQEASLAFAAQVNPPEAFTEAARTLAHAKRVYVAAFMSCRGPGLTFTYLCKMLRPNVELLGGEGSSLVADLSMLEPGDAVLSINFQPYGREIAQVAEAVQRSGADLISLSDSRATPLQAQARTVLLYSAESPSFFPSIVSAVALVESLAGAILAELRDTATDRINRIEEQLYASGSYQHSRRSKS</sequence>
<evidence type="ECO:0000313" key="5">
    <source>
        <dbReference type="EMBL" id="MBA4613681.1"/>
    </source>
</evidence>
<dbReference type="AlphaFoldDB" id="A0A838XX91"/>
<evidence type="ECO:0000256" key="1">
    <source>
        <dbReference type="ARBA" id="ARBA00023015"/>
    </source>
</evidence>
<dbReference type="Gene3D" id="3.40.50.10490">
    <property type="entry name" value="Glucose-6-phosphate isomerase like protein, domain 1"/>
    <property type="match status" value="1"/>
</dbReference>
<dbReference type="InterPro" id="IPR036388">
    <property type="entry name" value="WH-like_DNA-bd_sf"/>
</dbReference>
<accession>A0A838XX91</accession>
<reference evidence="5 6" key="2">
    <citation type="submission" date="2020-08" db="EMBL/GenBank/DDBJ databases">
        <title>Stappia taiwanensis sp. nov., isolated from a coastal thermal spring.</title>
        <authorList>
            <person name="Kampfer P."/>
        </authorList>
    </citation>
    <scope>NUCLEOTIDE SEQUENCE [LARGE SCALE GENOMIC DNA]</scope>
    <source>
        <strain evidence="5 6">DSM 23284</strain>
    </source>
</reference>
<dbReference type="PROSITE" id="PS51071">
    <property type="entry name" value="HTH_RPIR"/>
    <property type="match status" value="1"/>
</dbReference>
<dbReference type="GO" id="GO:1901135">
    <property type="term" value="P:carbohydrate derivative metabolic process"/>
    <property type="evidence" value="ECO:0007669"/>
    <property type="project" value="InterPro"/>
</dbReference>
<keyword evidence="6" id="KW-1185">Reference proteome</keyword>
<dbReference type="SUPFAM" id="SSF53697">
    <property type="entry name" value="SIS domain"/>
    <property type="match status" value="1"/>
</dbReference>
<keyword evidence="1" id="KW-0805">Transcription regulation</keyword>
<dbReference type="GO" id="GO:0003677">
    <property type="term" value="F:DNA binding"/>
    <property type="evidence" value="ECO:0007669"/>
    <property type="project" value="UniProtKB-KW"/>
</dbReference>
<dbReference type="SUPFAM" id="SSF46689">
    <property type="entry name" value="Homeodomain-like"/>
    <property type="match status" value="1"/>
</dbReference>
<keyword evidence="3" id="KW-0804">Transcription</keyword>
<dbReference type="InterPro" id="IPR035472">
    <property type="entry name" value="RpiR-like_SIS"/>
</dbReference>
<dbReference type="InterPro" id="IPR009057">
    <property type="entry name" value="Homeodomain-like_sf"/>
</dbReference>
<dbReference type="PANTHER" id="PTHR30514">
    <property type="entry name" value="GLUCOKINASE"/>
    <property type="match status" value="1"/>
</dbReference>
<evidence type="ECO:0000313" key="6">
    <source>
        <dbReference type="Proteomes" id="UP000559404"/>
    </source>
</evidence>
<evidence type="ECO:0000259" key="4">
    <source>
        <dbReference type="PROSITE" id="PS51071"/>
    </source>
</evidence>
<dbReference type="RefSeq" id="WP_181761880.1">
    <property type="nucleotide sequence ID" value="NZ_BMCR01000001.1"/>
</dbReference>
<dbReference type="InterPro" id="IPR046348">
    <property type="entry name" value="SIS_dom_sf"/>
</dbReference>
<dbReference type="Gene3D" id="1.10.10.10">
    <property type="entry name" value="Winged helix-like DNA-binding domain superfamily/Winged helix DNA-binding domain"/>
    <property type="match status" value="1"/>
</dbReference>
<organism evidence="5 6">
    <name type="scientific">Stappia taiwanensis</name>
    <dbReference type="NCBI Taxonomy" id="992267"/>
    <lineage>
        <taxon>Bacteria</taxon>
        <taxon>Pseudomonadati</taxon>
        <taxon>Pseudomonadota</taxon>
        <taxon>Alphaproteobacteria</taxon>
        <taxon>Hyphomicrobiales</taxon>
        <taxon>Stappiaceae</taxon>
        <taxon>Stappia</taxon>
    </lineage>
</organism>